<feature type="region of interest" description="Disordered" evidence="5">
    <location>
        <begin position="38"/>
        <end position="154"/>
    </location>
</feature>
<evidence type="ECO:0000259" key="6">
    <source>
        <dbReference type="Pfam" id="PF12325"/>
    </source>
</evidence>
<feature type="region of interest" description="Disordered" evidence="5">
    <location>
        <begin position="177"/>
        <end position="208"/>
    </location>
</feature>
<feature type="compositionally biased region" description="Basic and acidic residues" evidence="5">
    <location>
        <begin position="587"/>
        <end position="606"/>
    </location>
</feature>
<organism evidence="7 8">
    <name type="scientific">Venturia nashicola</name>
    <dbReference type="NCBI Taxonomy" id="86259"/>
    <lineage>
        <taxon>Eukaryota</taxon>
        <taxon>Fungi</taxon>
        <taxon>Dikarya</taxon>
        <taxon>Ascomycota</taxon>
        <taxon>Pezizomycotina</taxon>
        <taxon>Dothideomycetes</taxon>
        <taxon>Pleosporomycetidae</taxon>
        <taxon>Venturiales</taxon>
        <taxon>Venturiaceae</taxon>
        <taxon>Venturia</taxon>
    </lineage>
</organism>
<dbReference type="InterPro" id="IPR022092">
    <property type="entry name" value="TMF_DNA-bd"/>
</dbReference>
<dbReference type="InterPro" id="IPR022091">
    <property type="entry name" value="TMF_TATA-bd"/>
</dbReference>
<dbReference type="GO" id="GO:0005794">
    <property type="term" value="C:Golgi apparatus"/>
    <property type="evidence" value="ECO:0007669"/>
    <property type="project" value="UniProtKB-SubCell"/>
</dbReference>
<keyword evidence="2" id="KW-0333">Golgi apparatus</keyword>
<dbReference type="GO" id="GO:0005783">
    <property type="term" value="C:endoplasmic reticulum"/>
    <property type="evidence" value="ECO:0007669"/>
    <property type="project" value="TreeGrafter"/>
</dbReference>
<feature type="compositionally biased region" description="Basic and acidic residues" evidence="5">
    <location>
        <begin position="714"/>
        <end position="724"/>
    </location>
</feature>
<dbReference type="STRING" id="86259.A0A4Z1NZ77"/>
<sequence length="882" mass="99056">MAAPQKQASRWGLGNLVSGAVAGLESRLDTILADDETRAAEEAARKAKAAASRPAVLKADTPDGSRASSRNRANDRLAEKLAKRETARAAGMRTPVEMASPRPSITVARESGEVGQEDLGAEIKGKETVEEEGRKSIVADSTLPQMRPSEATTATTDAIATGLKPSLEVRNGVFARPSTDSLSVRPSNDSFSVHEPTIQEKPILRRSPSFLESELSRVTKTQDENTRNYQEELHAHLERIDALQAKLAYLASQTSAAAREAASSAPSGSMEKKLAEQEEKIAQLLEEGQKLSKTEMKHMTAIKKMRQRMQEEEKDKAELKRRLHKTEQEWTDQRDRLRILEERDKAAQERLKILPKMEQDVDSLKREKETSDREVLELRKQVLESERRAEDAEKRARTSKLEDQMRVVAELNDELSNARIEKRLVEDRGKAEVKKVQEEFTRQAEKAKQVELELRNDVQNLETKLELLRSRSEESTSTTTTSDQTKLLRQVETLQTQYSLASENWQALESSLTSRITTLEKERDEVAKREADMRKKAREVNAKSRRLEEELDTEKGEKATLEAEISTLKTSMKKLQARVEAAESSMEESRSELEKERKSLQTKLEEEKTKWRLESLANASGPPTPSESNHFLRADNLFGNQTRKASNSDLLGLHLPSHGLGRRSNAGSRIITTDRDLPPLYTDSRPSSSRRTSHQPFHHPGTPNRTTTDSTTPSRHEFSPHERGWANGSVPQSATISVAPSVDIDDLDRDRESMGSPHRTVNELISVSAAGAGPSVQLVERMSAAVRRLESEKASNKEELGRIQGQRDEARSEVVTLMREMEALKGSREKVAKLEEEIKEVKGKFEASLEMLGEKSEEADELRNDVHDLKKLYRELVDSTLK</sequence>
<dbReference type="Pfam" id="PF12325">
    <property type="entry name" value="TMF_TATA_bd"/>
    <property type="match status" value="1"/>
</dbReference>
<gene>
    <name evidence="7" type="ORF">E6O75_ATG04827</name>
</gene>
<feature type="compositionally biased region" description="Basic and acidic residues" evidence="5">
    <location>
        <begin position="121"/>
        <end position="137"/>
    </location>
</feature>
<dbReference type="Pfam" id="PF12329">
    <property type="entry name" value="TMF_DNA_bd"/>
    <property type="match status" value="1"/>
</dbReference>
<evidence type="ECO:0000313" key="7">
    <source>
        <dbReference type="EMBL" id="TID21432.1"/>
    </source>
</evidence>
<feature type="region of interest" description="Disordered" evidence="5">
    <location>
        <begin position="581"/>
        <end position="606"/>
    </location>
</feature>
<accession>A0A4Z1NZ77</accession>
<dbReference type="OrthoDB" id="74178at2759"/>
<feature type="domain" description="TATA element modulatory factor 1 TATA binding" evidence="6">
    <location>
        <begin position="767"/>
        <end position="879"/>
    </location>
</feature>
<evidence type="ECO:0000256" key="3">
    <source>
        <dbReference type="ARBA" id="ARBA00023054"/>
    </source>
</evidence>
<dbReference type="Proteomes" id="UP000298493">
    <property type="component" value="Unassembled WGS sequence"/>
</dbReference>
<dbReference type="InterPro" id="IPR052602">
    <property type="entry name" value="Growth_transcription_reg"/>
</dbReference>
<dbReference type="EMBL" id="SNSC02000009">
    <property type="protein sequence ID" value="TID21432.1"/>
    <property type="molecule type" value="Genomic_DNA"/>
</dbReference>
<dbReference type="AlphaFoldDB" id="A0A4Z1NZ77"/>
<dbReference type="PANTHER" id="PTHR46515:SF1">
    <property type="entry name" value="TATA ELEMENT MODULATORY FACTOR"/>
    <property type="match status" value="1"/>
</dbReference>
<evidence type="ECO:0000256" key="2">
    <source>
        <dbReference type="ARBA" id="ARBA00023034"/>
    </source>
</evidence>
<protein>
    <submittedName>
        <fullName evidence="7">D-galactonate dehydratase</fullName>
    </submittedName>
</protein>
<dbReference type="PANTHER" id="PTHR46515">
    <property type="entry name" value="TATA ELEMENT MODULATORY FACTOR TMF1"/>
    <property type="match status" value="1"/>
</dbReference>
<feature type="region of interest" description="Disordered" evidence="5">
    <location>
        <begin position="527"/>
        <end position="555"/>
    </location>
</feature>
<reference evidence="7 8" key="1">
    <citation type="submission" date="2019-04" db="EMBL/GenBank/DDBJ databases">
        <title>High contiguity whole genome sequence and gene annotation resource for two Venturia nashicola isolates.</title>
        <authorList>
            <person name="Prokchorchik M."/>
            <person name="Won K."/>
            <person name="Lee Y."/>
            <person name="Choi E.D."/>
            <person name="Segonzac C."/>
            <person name="Sohn K.H."/>
        </authorList>
    </citation>
    <scope>NUCLEOTIDE SEQUENCE [LARGE SCALE GENOMIC DNA]</scope>
    <source>
        <strain evidence="7 8">PRI2</strain>
    </source>
</reference>
<name>A0A4Z1NZ77_9PEZI</name>
<proteinExistence type="predicted"/>
<evidence type="ECO:0000313" key="8">
    <source>
        <dbReference type="Proteomes" id="UP000298493"/>
    </source>
</evidence>
<comment type="caution">
    <text evidence="7">The sequence shown here is derived from an EMBL/GenBank/DDBJ whole genome shotgun (WGS) entry which is preliminary data.</text>
</comment>
<keyword evidence="3 4" id="KW-0175">Coiled coil</keyword>
<evidence type="ECO:0000256" key="1">
    <source>
        <dbReference type="ARBA" id="ARBA00004555"/>
    </source>
</evidence>
<keyword evidence="8" id="KW-1185">Reference proteome</keyword>
<comment type="subcellular location">
    <subcellularLocation>
        <location evidence="1">Golgi apparatus</location>
    </subcellularLocation>
</comment>
<feature type="coiled-coil region" evidence="4">
    <location>
        <begin position="779"/>
        <end position="879"/>
    </location>
</feature>
<feature type="compositionally biased region" description="Low complexity" evidence="5">
    <location>
        <begin position="702"/>
        <end position="713"/>
    </location>
</feature>
<feature type="compositionally biased region" description="Basic and acidic residues" evidence="5">
    <location>
        <begin position="72"/>
        <end position="87"/>
    </location>
</feature>
<feature type="coiled-coil region" evidence="4">
    <location>
        <begin position="226"/>
        <end position="478"/>
    </location>
</feature>
<feature type="compositionally biased region" description="Polar residues" evidence="5">
    <location>
        <begin position="178"/>
        <end position="191"/>
    </location>
</feature>
<evidence type="ECO:0000256" key="4">
    <source>
        <dbReference type="SAM" id="Coils"/>
    </source>
</evidence>
<evidence type="ECO:0000256" key="5">
    <source>
        <dbReference type="SAM" id="MobiDB-lite"/>
    </source>
</evidence>
<feature type="region of interest" description="Disordered" evidence="5">
    <location>
        <begin position="655"/>
        <end position="731"/>
    </location>
</feature>